<feature type="transmembrane region" description="Helical" evidence="8">
    <location>
        <begin position="140"/>
        <end position="163"/>
    </location>
</feature>
<comment type="caution">
    <text evidence="9">The sequence shown here is derived from an EMBL/GenBank/DDBJ whole genome shotgun (WGS) entry which is preliminary data.</text>
</comment>
<dbReference type="VEuPathDB" id="TriTrypDB:C4B63_23g43"/>
<dbReference type="PANTHER" id="PTHR42253:SF1">
    <property type="entry name" value="TRANSMEMBRANE PROTEIN"/>
    <property type="match status" value="1"/>
</dbReference>
<dbReference type="VEuPathDB" id="TriTrypDB:TCSYLVIO_004481"/>
<dbReference type="VEuPathDB" id="TriTrypDB:Tc_MARK_3275"/>
<evidence type="ECO:0000256" key="6">
    <source>
        <dbReference type="ARBA" id="ARBA00023136"/>
    </source>
</evidence>
<dbReference type="AlphaFoldDB" id="A0A2V2VIN2"/>
<evidence type="ECO:0000313" key="10">
    <source>
        <dbReference type="Proteomes" id="UP000246121"/>
    </source>
</evidence>
<feature type="transmembrane region" description="Helical" evidence="8">
    <location>
        <begin position="427"/>
        <end position="446"/>
    </location>
</feature>
<dbReference type="VEuPathDB" id="TriTrypDB:BCY84_15324"/>
<feature type="compositionally biased region" description="Low complexity" evidence="7">
    <location>
        <begin position="11"/>
        <end position="20"/>
    </location>
</feature>
<evidence type="ECO:0000256" key="1">
    <source>
        <dbReference type="ARBA" id="ARBA00004141"/>
    </source>
</evidence>
<dbReference type="VEuPathDB" id="TriTrypDB:TCDM_00365"/>
<keyword evidence="3" id="KW-0813">Transport</keyword>
<feature type="transmembrane region" description="Helical" evidence="8">
    <location>
        <begin position="399"/>
        <end position="420"/>
    </location>
</feature>
<dbReference type="VEuPathDB" id="TriTrypDB:TcG_00896"/>
<keyword evidence="6 8" id="KW-0472">Membrane</keyword>
<dbReference type="VEuPathDB" id="TriTrypDB:TcCL_ESM00581"/>
<feature type="transmembrane region" description="Helical" evidence="8">
    <location>
        <begin position="197"/>
        <end position="220"/>
    </location>
</feature>
<name>A0A2V2VIN2_TRYCR</name>
<dbReference type="VEuPathDB" id="TriTrypDB:TcCLB.510311.180"/>
<feature type="transmembrane region" description="Helical" evidence="8">
    <location>
        <begin position="104"/>
        <end position="128"/>
    </location>
</feature>
<evidence type="ECO:0000256" key="7">
    <source>
        <dbReference type="SAM" id="MobiDB-lite"/>
    </source>
</evidence>
<comment type="subcellular location">
    <subcellularLocation>
        <location evidence="1">Membrane</location>
        <topology evidence="1">Multi-pass membrane protein</topology>
    </subcellularLocation>
</comment>
<dbReference type="Pfam" id="PF08627">
    <property type="entry name" value="CRT-like"/>
    <property type="match status" value="1"/>
</dbReference>
<dbReference type="VEuPathDB" id="TriTrypDB:ECC02_001652"/>
<feature type="region of interest" description="Disordered" evidence="7">
    <location>
        <begin position="1"/>
        <end position="20"/>
    </location>
</feature>
<reference evidence="9 10" key="1">
    <citation type="journal article" date="2018" name="Microb. Genom.">
        <title>Expanding an expanded genome: long-read sequencing of Trypanosoma cruzi.</title>
        <authorList>
            <person name="Berna L."/>
            <person name="Rodriguez M."/>
            <person name="Chiribao M.L."/>
            <person name="Parodi-Talice A."/>
            <person name="Pita S."/>
            <person name="Rijo G."/>
            <person name="Alvarez-Valin F."/>
            <person name="Robello C."/>
        </authorList>
    </citation>
    <scope>NUCLEOTIDE SEQUENCE [LARGE SCALE GENOMIC DNA]</scope>
    <source>
        <strain evidence="9 10">Dm28c</strain>
    </source>
</reference>
<feature type="transmembrane region" description="Helical" evidence="8">
    <location>
        <begin position="67"/>
        <end position="92"/>
    </location>
</feature>
<keyword evidence="5 8" id="KW-1133">Transmembrane helix</keyword>
<evidence type="ECO:0000256" key="2">
    <source>
        <dbReference type="ARBA" id="ARBA00006690"/>
    </source>
</evidence>
<evidence type="ECO:0000256" key="3">
    <source>
        <dbReference type="ARBA" id="ARBA00022448"/>
    </source>
</evidence>
<dbReference type="EMBL" id="PRFA01000023">
    <property type="protein sequence ID" value="PWU95118.1"/>
    <property type="molecule type" value="Genomic_DNA"/>
</dbReference>
<dbReference type="Proteomes" id="UP000246121">
    <property type="component" value="Unassembled WGS sequence"/>
</dbReference>
<proteinExistence type="inferred from homology"/>
<evidence type="ECO:0000256" key="5">
    <source>
        <dbReference type="ARBA" id="ARBA00022989"/>
    </source>
</evidence>
<accession>A0A2V2VIN2</accession>
<dbReference type="VEuPathDB" id="TriTrypDB:TcBrA4_0130850"/>
<dbReference type="VEuPathDB" id="TriTrypDB:C3747_13g45"/>
<gene>
    <name evidence="9" type="ORF">C4B63_23g43</name>
</gene>
<evidence type="ECO:0000256" key="8">
    <source>
        <dbReference type="SAM" id="Phobius"/>
    </source>
</evidence>
<feature type="transmembrane region" description="Helical" evidence="8">
    <location>
        <begin position="232"/>
        <end position="251"/>
    </location>
</feature>
<sequence>MVAGDGGNSPQQSSYAHSISHASIGERNDDGFRTENEEFIEEEGYSSAGAVFSKFLERVRRTHPSRIAWVVFLIFLVTSGNAMQVVGLNFWLRSFPKDGAPGNFTTLAVSSLLFGLIFFFMLVVYIIVARPSLAYLRCACGWRILFLIGLADAVNSYMAIYAASHTPEVLQALFTSLVPVYAAGFTKWILEDMRKYWNVWILTSFFLIVSGVVVASAYHFAHGFGGDSKGKAWWSLIFFFSVPPTVLMNIWQNLYMIQFTYDPSPEESHFFPPQPRRPRRGSMMFSGSVKKNGEEEFNADGNDGDAAFSPCETKHAPESSNGERHRFGEIEIPSTHSMQGTDTVVKLVMLACGTTIQFVLIMLTLPMDAIPWWGGSKSVHDAWTNFDEGIRFVFHSSKNSLYCMVYTLGFLFTYIGSAYLNQYSVTLCSMIGQLSSPFTALILIIVPKWNLEKGYTPWYLSLLAIVFLCVGSFIYTLWEEKTDEEKRCGERRLKEKLMLEMQHSALSTRLRSNSTFIFTTEEQ</sequence>
<dbReference type="VEuPathDB" id="TriTrypDB:TcCLB.508153.1074"/>
<feature type="transmembrane region" description="Helical" evidence="8">
    <location>
        <begin position="169"/>
        <end position="190"/>
    </location>
</feature>
<evidence type="ECO:0000256" key="4">
    <source>
        <dbReference type="ARBA" id="ARBA00022692"/>
    </source>
</evidence>
<feature type="transmembrane region" description="Helical" evidence="8">
    <location>
        <begin position="344"/>
        <end position="365"/>
    </location>
</feature>
<evidence type="ECO:0008006" key="11">
    <source>
        <dbReference type="Google" id="ProtNLM"/>
    </source>
</evidence>
<evidence type="ECO:0000313" key="9">
    <source>
        <dbReference type="EMBL" id="PWU95118.1"/>
    </source>
</evidence>
<dbReference type="InterPro" id="IPR013936">
    <property type="entry name" value="CRT-like"/>
</dbReference>
<dbReference type="PANTHER" id="PTHR42253">
    <property type="entry name" value="TRANSMEMBRANE PROTEIN-RELATED"/>
    <property type="match status" value="1"/>
</dbReference>
<feature type="transmembrane region" description="Helical" evidence="8">
    <location>
        <begin position="458"/>
        <end position="478"/>
    </location>
</feature>
<dbReference type="GO" id="GO:0016020">
    <property type="term" value="C:membrane"/>
    <property type="evidence" value="ECO:0007669"/>
    <property type="project" value="UniProtKB-SubCell"/>
</dbReference>
<protein>
    <recommendedName>
        <fullName evidence="11">EamA domain-containing protein</fullName>
    </recommendedName>
</protein>
<keyword evidence="4 8" id="KW-0812">Transmembrane</keyword>
<dbReference type="VEuPathDB" id="TriTrypDB:TcYC6_0082060"/>
<comment type="similarity">
    <text evidence="2">Belongs to the CRT-like transporter family.</text>
</comment>
<organism evidence="9 10">
    <name type="scientific">Trypanosoma cruzi</name>
    <dbReference type="NCBI Taxonomy" id="5693"/>
    <lineage>
        <taxon>Eukaryota</taxon>
        <taxon>Discoba</taxon>
        <taxon>Euglenozoa</taxon>
        <taxon>Kinetoplastea</taxon>
        <taxon>Metakinetoplastina</taxon>
        <taxon>Trypanosomatida</taxon>
        <taxon>Trypanosomatidae</taxon>
        <taxon>Trypanosoma</taxon>
        <taxon>Schizotrypanum</taxon>
    </lineage>
</organism>